<dbReference type="AlphaFoldDB" id="A0A679GBX3"/>
<dbReference type="Proteomes" id="UP000501237">
    <property type="component" value="Chromosome"/>
</dbReference>
<accession>A0A679GBX3</accession>
<dbReference type="EMBL" id="AP022642">
    <property type="protein sequence ID" value="BCA27685.1"/>
    <property type="molecule type" value="Genomic_DNA"/>
</dbReference>
<evidence type="ECO:0008006" key="3">
    <source>
        <dbReference type="Google" id="ProtNLM"/>
    </source>
</evidence>
<gene>
    <name evidence="1" type="ORF">PtoMrB4_16620</name>
</gene>
<evidence type="ECO:0000313" key="2">
    <source>
        <dbReference type="Proteomes" id="UP000501237"/>
    </source>
</evidence>
<proteinExistence type="predicted"/>
<dbReference type="RefSeq" id="WP_164707345.1">
    <property type="nucleotide sequence ID" value="NZ_AP022642.1"/>
</dbReference>
<reference evidence="1 2" key="1">
    <citation type="journal article" date="2020" name="Microbiol. Resour. Announc.">
        <title>Complete genome sequence of Pseudomonas otitidis strain MrB4, isolated from Lake Biwa in Japan.</title>
        <authorList>
            <person name="Miyazaki K."/>
            <person name="Hase E."/>
            <person name="Maruya T."/>
        </authorList>
    </citation>
    <scope>NUCLEOTIDE SEQUENCE [LARGE SCALE GENOMIC DNA]</scope>
    <source>
        <strain evidence="1 2">MrB4</strain>
    </source>
</reference>
<dbReference type="KEGG" id="poj:PtoMrB4_16620"/>
<evidence type="ECO:0000313" key="1">
    <source>
        <dbReference type="EMBL" id="BCA27685.1"/>
    </source>
</evidence>
<name>A0A679GBX3_9GAMM</name>
<dbReference type="GeneID" id="57396875"/>
<sequence length="111" mass="12379">MTQPPLPSSRRELRKALVRLRLEMHRQEIRHEAQVITRPLRRVKGLAQSLQHPLGQGHAPLWGIAGIAALGFFAARGGSLARWVRLGGTLLPLLGALWKQHSQAVDRPPRP</sequence>
<organism evidence="1 2">
    <name type="scientific">Metapseudomonas otitidis</name>
    <dbReference type="NCBI Taxonomy" id="319939"/>
    <lineage>
        <taxon>Bacteria</taxon>
        <taxon>Pseudomonadati</taxon>
        <taxon>Pseudomonadota</taxon>
        <taxon>Gammaproteobacteria</taxon>
        <taxon>Pseudomonadales</taxon>
        <taxon>Pseudomonadaceae</taxon>
        <taxon>Metapseudomonas</taxon>
    </lineage>
</organism>
<protein>
    <recommendedName>
        <fullName evidence="3">YqjK-like protein</fullName>
    </recommendedName>
</protein>